<evidence type="ECO:0000313" key="9">
    <source>
        <dbReference type="Proteomes" id="UP000324800"/>
    </source>
</evidence>
<dbReference type="EMBL" id="SNRW01018317">
    <property type="protein sequence ID" value="KAA6367449.1"/>
    <property type="molecule type" value="Genomic_DNA"/>
</dbReference>
<gene>
    <name evidence="8" type="ORF">EZS28_037023</name>
</gene>
<evidence type="ECO:0000256" key="2">
    <source>
        <dbReference type="ARBA" id="ARBA00022824"/>
    </source>
</evidence>
<keyword evidence="1 7" id="KW-0812">Transmembrane</keyword>
<evidence type="ECO:0000256" key="3">
    <source>
        <dbReference type="ARBA" id="ARBA00022989"/>
    </source>
</evidence>
<keyword evidence="3 7" id="KW-1133">Transmembrane helix</keyword>
<evidence type="ECO:0008006" key="10">
    <source>
        <dbReference type="Google" id="ProtNLM"/>
    </source>
</evidence>
<evidence type="ECO:0000256" key="6">
    <source>
        <dbReference type="SAM" id="MobiDB-lite"/>
    </source>
</evidence>
<evidence type="ECO:0000256" key="5">
    <source>
        <dbReference type="ARBA" id="ARBA00023329"/>
    </source>
</evidence>
<accession>A0A5J4UAG4</accession>
<dbReference type="Pfam" id="PF09446">
    <property type="entry name" value="VMA21"/>
    <property type="match status" value="1"/>
</dbReference>
<evidence type="ECO:0000256" key="4">
    <source>
        <dbReference type="ARBA" id="ARBA00023136"/>
    </source>
</evidence>
<feature type="region of interest" description="Disordered" evidence="6">
    <location>
        <begin position="1"/>
        <end position="20"/>
    </location>
</feature>
<name>A0A5J4UAG4_9EUKA</name>
<feature type="transmembrane region" description="Helical" evidence="7">
    <location>
        <begin position="64"/>
        <end position="84"/>
    </location>
</feature>
<keyword evidence="2" id="KW-0256">Endoplasmic reticulum</keyword>
<evidence type="ECO:0000256" key="7">
    <source>
        <dbReference type="SAM" id="Phobius"/>
    </source>
</evidence>
<evidence type="ECO:0000313" key="8">
    <source>
        <dbReference type="EMBL" id="KAA6367449.1"/>
    </source>
</evidence>
<reference evidence="8 9" key="1">
    <citation type="submission" date="2019-03" db="EMBL/GenBank/DDBJ databases">
        <title>Single cell metagenomics reveals metabolic interactions within the superorganism composed of flagellate Streblomastix strix and complex community of Bacteroidetes bacteria on its surface.</title>
        <authorList>
            <person name="Treitli S.C."/>
            <person name="Kolisko M."/>
            <person name="Husnik F."/>
            <person name="Keeling P."/>
            <person name="Hampl V."/>
        </authorList>
    </citation>
    <scope>NUCLEOTIDE SEQUENCE [LARGE SCALE GENOMIC DNA]</scope>
    <source>
        <strain evidence="8">ST1C</strain>
    </source>
</reference>
<evidence type="ECO:0000256" key="1">
    <source>
        <dbReference type="ARBA" id="ARBA00022692"/>
    </source>
</evidence>
<dbReference type="InterPro" id="IPR019013">
    <property type="entry name" value="Vma21"/>
</dbReference>
<keyword evidence="5" id="KW-0968">Cytoplasmic vesicle</keyword>
<keyword evidence="4 7" id="KW-0472">Membrane</keyword>
<feature type="transmembrane region" description="Helical" evidence="7">
    <location>
        <begin position="29"/>
        <end position="52"/>
    </location>
</feature>
<comment type="caution">
    <text evidence="8">The sequence shown here is derived from an EMBL/GenBank/DDBJ whole genome shotgun (WGS) entry which is preliminary data.</text>
</comment>
<dbReference type="AlphaFoldDB" id="A0A5J4UAG4"/>
<dbReference type="GO" id="GO:0031410">
    <property type="term" value="C:cytoplasmic vesicle"/>
    <property type="evidence" value="ECO:0007669"/>
    <property type="project" value="UniProtKB-KW"/>
</dbReference>
<sequence length="101" mass="11652">MELQKDIKANNTLTTRETSEREKNTLQNFIIYSIVMFIVSIGVFFACQNYFFQSQDPDKRTRNAAFATIGCVNLFLIIYAVIALNSKDEPEPPVQRVVKRE</sequence>
<protein>
    <recommendedName>
        <fullName evidence="10">Vacuolar ATPase assembly integral membrane protein VMA21</fullName>
    </recommendedName>
</protein>
<organism evidence="8 9">
    <name type="scientific">Streblomastix strix</name>
    <dbReference type="NCBI Taxonomy" id="222440"/>
    <lineage>
        <taxon>Eukaryota</taxon>
        <taxon>Metamonada</taxon>
        <taxon>Preaxostyla</taxon>
        <taxon>Oxymonadida</taxon>
        <taxon>Streblomastigidae</taxon>
        <taxon>Streblomastix</taxon>
    </lineage>
</organism>
<proteinExistence type="predicted"/>
<dbReference type="Proteomes" id="UP000324800">
    <property type="component" value="Unassembled WGS sequence"/>
</dbReference>
<dbReference type="GO" id="GO:0070072">
    <property type="term" value="P:vacuolar proton-transporting V-type ATPase complex assembly"/>
    <property type="evidence" value="ECO:0007669"/>
    <property type="project" value="InterPro"/>
</dbReference>